<name>A0A2W7I9H6_9PROT</name>
<keyword evidence="3" id="KW-1185">Reference proteome</keyword>
<dbReference type="Proteomes" id="UP000249688">
    <property type="component" value="Unassembled WGS sequence"/>
</dbReference>
<protein>
    <submittedName>
        <fullName evidence="2">Uncharacterized protein</fullName>
    </submittedName>
</protein>
<evidence type="ECO:0000256" key="1">
    <source>
        <dbReference type="SAM" id="Phobius"/>
    </source>
</evidence>
<accession>A0A2W7I9H6</accession>
<keyword evidence="1" id="KW-1133">Transmembrane helix</keyword>
<feature type="transmembrane region" description="Helical" evidence="1">
    <location>
        <begin position="36"/>
        <end position="55"/>
    </location>
</feature>
<organism evidence="2 3">
    <name type="scientific">Humitalea rosea</name>
    <dbReference type="NCBI Taxonomy" id="990373"/>
    <lineage>
        <taxon>Bacteria</taxon>
        <taxon>Pseudomonadati</taxon>
        <taxon>Pseudomonadota</taxon>
        <taxon>Alphaproteobacteria</taxon>
        <taxon>Acetobacterales</taxon>
        <taxon>Roseomonadaceae</taxon>
        <taxon>Humitalea</taxon>
    </lineage>
</organism>
<reference evidence="2 3" key="1">
    <citation type="submission" date="2018-06" db="EMBL/GenBank/DDBJ databases">
        <title>Genomic Encyclopedia of Archaeal and Bacterial Type Strains, Phase II (KMG-II): from individual species to whole genera.</title>
        <authorList>
            <person name="Goeker M."/>
        </authorList>
    </citation>
    <scope>NUCLEOTIDE SEQUENCE [LARGE SCALE GENOMIC DNA]</scope>
    <source>
        <strain evidence="2 3">DSM 24525</strain>
    </source>
</reference>
<keyword evidence="1" id="KW-0812">Transmembrane</keyword>
<keyword evidence="1" id="KW-0472">Membrane</keyword>
<gene>
    <name evidence="2" type="ORF">C8P66_11974</name>
</gene>
<sequence length="83" mass="9050">MQGKDAEATFHELAEAEAAIPEASADLAPEDWICVILFWILAGVIFLQFLTRYVLMMLCFTGSAMAARPSRMPAGSATSRSRP</sequence>
<dbReference type="AlphaFoldDB" id="A0A2W7I9H6"/>
<evidence type="ECO:0000313" key="2">
    <source>
        <dbReference type="EMBL" id="PZW42182.1"/>
    </source>
</evidence>
<comment type="caution">
    <text evidence="2">The sequence shown here is derived from an EMBL/GenBank/DDBJ whole genome shotgun (WGS) entry which is preliminary data.</text>
</comment>
<dbReference type="EMBL" id="QKYU01000019">
    <property type="protein sequence ID" value="PZW42182.1"/>
    <property type="molecule type" value="Genomic_DNA"/>
</dbReference>
<proteinExistence type="predicted"/>
<evidence type="ECO:0000313" key="3">
    <source>
        <dbReference type="Proteomes" id="UP000249688"/>
    </source>
</evidence>